<keyword evidence="3" id="KW-1185">Reference proteome</keyword>
<keyword evidence="1" id="KW-1133">Transmembrane helix</keyword>
<reference evidence="2 3" key="1">
    <citation type="submission" date="2020-08" db="EMBL/GenBank/DDBJ databases">
        <title>Edaphobacter telluris sp. nov. and Acidobacterium dinghuensis sp. nov., two acidobacteria isolated from forest soil.</title>
        <authorList>
            <person name="Fu J."/>
            <person name="Qiu L."/>
        </authorList>
    </citation>
    <scope>NUCLEOTIDE SEQUENCE [LARGE SCALE GENOMIC DNA]</scope>
    <source>
        <strain evidence="2">4Y35</strain>
    </source>
</reference>
<dbReference type="EMBL" id="CP060394">
    <property type="protein sequence ID" value="QNI32275.1"/>
    <property type="molecule type" value="Genomic_DNA"/>
</dbReference>
<dbReference type="KEGG" id="adin:H7849_25370"/>
<feature type="transmembrane region" description="Helical" evidence="1">
    <location>
        <begin position="130"/>
        <end position="149"/>
    </location>
</feature>
<dbReference type="Proteomes" id="UP000515312">
    <property type="component" value="Chromosome"/>
</dbReference>
<dbReference type="RefSeq" id="WP_186743230.1">
    <property type="nucleotide sequence ID" value="NZ_CP060394.1"/>
</dbReference>
<evidence type="ECO:0000313" key="2">
    <source>
        <dbReference type="EMBL" id="QNI32275.1"/>
    </source>
</evidence>
<evidence type="ECO:0000256" key="1">
    <source>
        <dbReference type="SAM" id="Phobius"/>
    </source>
</evidence>
<name>A0A7G8BIA5_9BACT</name>
<evidence type="ECO:0000313" key="3">
    <source>
        <dbReference type="Proteomes" id="UP000515312"/>
    </source>
</evidence>
<organism evidence="2 3">
    <name type="scientific">Alloacidobacterium dinghuense</name>
    <dbReference type="NCBI Taxonomy" id="2763107"/>
    <lineage>
        <taxon>Bacteria</taxon>
        <taxon>Pseudomonadati</taxon>
        <taxon>Acidobacteriota</taxon>
        <taxon>Terriglobia</taxon>
        <taxon>Terriglobales</taxon>
        <taxon>Acidobacteriaceae</taxon>
        <taxon>Alloacidobacterium</taxon>
    </lineage>
</organism>
<sequence>MESNRNHPAAKLFSMEPNTLGRKFGIGVRIASRKLLDRAAQGAPPATGSNVPGPARQAVPSTQVYAAQGKAVAKGTRKFGEAVWKPFAHASGVLWLEVTGLFFGIFALFFGINTYKLRNQWAIGPDHQRFVVYTLVTLIFAYFAFSSFYRARKKERLKRQSR</sequence>
<accession>A0A7G8BIA5</accession>
<dbReference type="AlphaFoldDB" id="A0A7G8BIA5"/>
<protein>
    <submittedName>
        <fullName evidence="2">Uncharacterized protein</fullName>
    </submittedName>
</protein>
<feature type="transmembrane region" description="Helical" evidence="1">
    <location>
        <begin position="87"/>
        <end position="110"/>
    </location>
</feature>
<keyword evidence="1" id="KW-0472">Membrane</keyword>
<keyword evidence="1" id="KW-0812">Transmembrane</keyword>
<proteinExistence type="predicted"/>
<gene>
    <name evidence="2" type="ORF">H7849_25370</name>
</gene>